<name>A0AAF1JWH5_9PROT</name>
<dbReference type="Proteomes" id="UP001196068">
    <property type="component" value="Unassembled WGS sequence"/>
</dbReference>
<feature type="signal peptide" evidence="2">
    <location>
        <begin position="1"/>
        <end position="19"/>
    </location>
</feature>
<reference evidence="3" key="1">
    <citation type="submission" date="2020-01" db="EMBL/GenBank/DDBJ databases">
        <authorList>
            <person name="Rat A."/>
        </authorList>
    </citation>
    <scope>NUCLEOTIDE SEQUENCE</scope>
    <source>
        <strain evidence="3">LMG 28251</strain>
    </source>
</reference>
<accession>A0AAF1JWH5</accession>
<dbReference type="RefSeq" id="WP_211873556.1">
    <property type="nucleotide sequence ID" value="NZ_JAAEDH010000005.1"/>
</dbReference>
<keyword evidence="4" id="KW-1185">Reference proteome</keyword>
<reference evidence="3" key="2">
    <citation type="journal article" date="2021" name="Syst. Appl. Microbiol.">
        <title>Roseomonas hellenica sp. nov., isolated from roots of wild-growing Alkanna tinctoria.</title>
        <authorList>
            <person name="Rat A."/>
            <person name="Naranjo H.D."/>
            <person name="Lebbe L."/>
            <person name="Cnockaert M."/>
            <person name="Krigas N."/>
            <person name="Grigoriadou K."/>
            <person name="Maloupa E."/>
            <person name="Willems A."/>
        </authorList>
    </citation>
    <scope>NUCLEOTIDE SEQUENCE</scope>
    <source>
        <strain evidence="3">LMG 28251</strain>
    </source>
</reference>
<dbReference type="EMBL" id="JAAEDH010000005">
    <property type="protein sequence ID" value="MBR0654737.1"/>
    <property type="molecule type" value="Genomic_DNA"/>
</dbReference>
<feature type="region of interest" description="Disordered" evidence="1">
    <location>
        <begin position="60"/>
        <end position="83"/>
    </location>
</feature>
<evidence type="ECO:0000313" key="4">
    <source>
        <dbReference type="Proteomes" id="UP001196068"/>
    </source>
</evidence>
<feature type="chain" id="PRO_5042051105" evidence="2">
    <location>
        <begin position="20"/>
        <end position="114"/>
    </location>
</feature>
<gene>
    <name evidence="3" type="ORF">GXW79_06560</name>
</gene>
<protein>
    <submittedName>
        <fullName evidence="3">Uncharacterized protein</fullName>
    </submittedName>
</protein>
<sequence length="114" mass="11913">MAMRTILIALLLCATPALAQNLAFDGNWRGTITPSASARGNCASGERTITVRRGVAEMSQRDGEAASGTIATDGNVTMTGGRDGRVTITGRFQGNAFTGEYRTRGCVSSLTLGR</sequence>
<evidence type="ECO:0000313" key="3">
    <source>
        <dbReference type="EMBL" id="MBR0654737.1"/>
    </source>
</evidence>
<dbReference type="AlphaFoldDB" id="A0AAF1JWH5"/>
<organism evidence="3 4">
    <name type="scientific">Plastoroseomonas arctica</name>
    <dbReference type="NCBI Taxonomy" id="1509237"/>
    <lineage>
        <taxon>Bacteria</taxon>
        <taxon>Pseudomonadati</taxon>
        <taxon>Pseudomonadota</taxon>
        <taxon>Alphaproteobacteria</taxon>
        <taxon>Acetobacterales</taxon>
        <taxon>Acetobacteraceae</taxon>
        <taxon>Plastoroseomonas</taxon>
    </lineage>
</organism>
<evidence type="ECO:0000256" key="2">
    <source>
        <dbReference type="SAM" id="SignalP"/>
    </source>
</evidence>
<comment type="caution">
    <text evidence="3">The sequence shown here is derived from an EMBL/GenBank/DDBJ whole genome shotgun (WGS) entry which is preliminary data.</text>
</comment>
<feature type="compositionally biased region" description="Polar residues" evidence="1">
    <location>
        <begin position="69"/>
        <end position="78"/>
    </location>
</feature>
<evidence type="ECO:0000256" key="1">
    <source>
        <dbReference type="SAM" id="MobiDB-lite"/>
    </source>
</evidence>
<keyword evidence="2" id="KW-0732">Signal</keyword>
<proteinExistence type="predicted"/>